<dbReference type="Proteomes" id="UP001147148">
    <property type="component" value="Unassembled WGS sequence"/>
</dbReference>
<comment type="caution">
    <text evidence="2">The sequence shown here is derived from an EMBL/GenBank/DDBJ whole genome shotgun (WGS) entry which is preliminary data.</text>
</comment>
<evidence type="ECO:0000256" key="1">
    <source>
        <dbReference type="SAM" id="Coils"/>
    </source>
</evidence>
<dbReference type="EMBL" id="JAPDSH010000001">
    <property type="protein sequence ID" value="MDF0478744.1"/>
    <property type="molecule type" value="Genomic_DNA"/>
</dbReference>
<name>A0ABT5WYN7_9ENTE</name>
<gene>
    <name evidence="2" type="ORF">OL233_00460</name>
</gene>
<proteinExistence type="predicted"/>
<feature type="coiled-coil region" evidence="1">
    <location>
        <begin position="25"/>
        <end position="52"/>
    </location>
</feature>
<organism evidence="2 3">
    <name type="scientific">Vagococcus proximus</name>
    <dbReference type="NCBI Taxonomy" id="2991417"/>
    <lineage>
        <taxon>Bacteria</taxon>
        <taxon>Bacillati</taxon>
        <taxon>Bacillota</taxon>
        <taxon>Bacilli</taxon>
        <taxon>Lactobacillales</taxon>
        <taxon>Enterococcaceae</taxon>
        <taxon>Vagococcus</taxon>
    </lineage>
</organism>
<keyword evidence="3" id="KW-1185">Reference proteome</keyword>
<keyword evidence="1" id="KW-0175">Coiled coil</keyword>
<evidence type="ECO:0000313" key="3">
    <source>
        <dbReference type="Proteomes" id="UP001147148"/>
    </source>
</evidence>
<protein>
    <submittedName>
        <fullName evidence="2">Uncharacterized protein</fullName>
    </submittedName>
</protein>
<dbReference type="RefSeq" id="WP_275470417.1">
    <property type="nucleotide sequence ID" value="NZ_JAPDSH010000001.1"/>
</dbReference>
<accession>A0ABT5WYN7</accession>
<reference evidence="2" key="1">
    <citation type="submission" date="2022-10" db="EMBL/GenBank/DDBJ databases">
        <title>Vagococcus sp. isolated from poultry meat.</title>
        <authorList>
            <person name="Johansson P."/>
            <person name="Bjorkroth J."/>
        </authorList>
    </citation>
    <scope>NUCLEOTIDE SEQUENCE</scope>
    <source>
        <strain evidence="2">PNs007</strain>
    </source>
</reference>
<sequence>MSIKLKKNDKLEKRFEDFGFADPYADEMKKRAEEAQAEADKFLKKEEAVKKEDN</sequence>
<evidence type="ECO:0000313" key="2">
    <source>
        <dbReference type="EMBL" id="MDF0478744.1"/>
    </source>
</evidence>